<evidence type="ECO:0000313" key="2">
    <source>
        <dbReference type="EMBL" id="BBI30867.1"/>
    </source>
</evidence>
<accession>A0A3T1CYC9</accession>
<keyword evidence="1" id="KW-0812">Transmembrane</keyword>
<keyword evidence="1" id="KW-0472">Membrane</keyword>
<reference evidence="2 3" key="1">
    <citation type="submission" date="2019-01" db="EMBL/GenBank/DDBJ databases">
        <title>Complete genome sequence of Cohnella hallensis HS21 isolated from Korean fir (Abies koreana) rhizospheric soil.</title>
        <authorList>
            <person name="Jiang L."/>
            <person name="Kang S.W."/>
            <person name="Kim S."/>
            <person name="Jung J."/>
            <person name="Kim C.Y."/>
            <person name="Kim D.H."/>
            <person name="Kim S.W."/>
            <person name="Lee J."/>
        </authorList>
    </citation>
    <scope>NUCLEOTIDE SEQUENCE [LARGE SCALE GENOMIC DNA]</scope>
    <source>
        <strain evidence="2 3">HS21</strain>
    </source>
</reference>
<organism evidence="2 3">
    <name type="scientific">Cohnella abietis</name>
    <dbReference type="NCBI Taxonomy" id="2507935"/>
    <lineage>
        <taxon>Bacteria</taxon>
        <taxon>Bacillati</taxon>
        <taxon>Bacillota</taxon>
        <taxon>Bacilli</taxon>
        <taxon>Bacillales</taxon>
        <taxon>Paenibacillaceae</taxon>
        <taxon>Cohnella</taxon>
    </lineage>
</organism>
<dbReference type="EMBL" id="AP019400">
    <property type="protein sequence ID" value="BBI30867.1"/>
    <property type="molecule type" value="Genomic_DNA"/>
</dbReference>
<protein>
    <submittedName>
        <fullName evidence="2">Uncharacterized protein</fullName>
    </submittedName>
</protein>
<proteinExistence type="predicted"/>
<dbReference type="AlphaFoldDB" id="A0A3T1CYC9"/>
<name>A0A3T1CYC9_9BACL</name>
<evidence type="ECO:0000256" key="1">
    <source>
        <dbReference type="SAM" id="Phobius"/>
    </source>
</evidence>
<dbReference type="Proteomes" id="UP000289856">
    <property type="component" value="Chromosome"/>
</dbReference>
<gene>
    <name evidence="2" type="ORF">KCTCHS21_02660</name>
</gene>
<evidence type="ECO:0000313" key="3">
    <source>
        <dbReference type="Proteomes" id="UP000289856"/>
    </source>
</evidence>
<keyword evidence="1" id="KW-1133">Transmembrane helix</keyword>
<dbReference type="KEGG" id="cohn:KCTCHS21_02660"/>
<feature type="transmembrane region" description="Helical" evidence="1">
    <location>
        <begin position="31"/>
        <end position="49"/>
    </location>
</feature>
<keyword evidence="3" id="KW-1185">Reference proteome</keyword>
<sequence length="57" mass="6645">MSALSLLGHIEGFPAVSQLQLNNPEYNIKKYIAHVAMYFKIYLIVYLYFTAWSGFRI</sequence>